<reference evidence="2 3" key="1">
    <citation type="submission" date="2023-06" db="EMBL/GenBank/DDBJ databases">
        <title>Sporosarcina sp. nov., isolated from Korean traditional fermented seafood 'Jeotgal'.</title>
        <authorList>
            <person name="Yang A.I."/>
            <person name="Shin N.-R."/>
        </authorList>
    </citation>
    <scope>NUCLEOTIDE SEQUENCE [LARGE SCALE GENOMIC DNA]</scope>
    <source>
        <strain evidence="2 3">KCTC13119</strain>
    </source>
</reference>
<evidence type="ECO:0000313" key="3">
    <source>
        <dbReference type="Proteomes" id="UP001282284"/>
    </source>
</evidence>
<protein>
    <submittedName>
        <fullName evidence="2">Uncharacterized protein</fullName>
    </submittedName>
</protein>
<keyword evidence="1" id="KW-1133">Transmembrane helix</keyword>
<organism evidence="2 3">
    <name type="scientific">Sporosarcina saromensis</name>
    <dbReference type="NCBI Taxonomy" id="359365"/>
    <lineage>
        <taxon>Bacteria</taxon>
        <taxon>Bacillati</taxon>
        <taxon>Bacillota</taxon>
        <taxon>Bacilli</taxon>
        <taxon>Bacillales</taxon>
        <taxon>Caryophanaceae</taxon>
        <taxon>Sporosarcina</taxon>
    </lineage>
</organism>
<dbReference type="EMBL" id="JAUBDI010000012">
    <property type="protein sequence ID" value="MDW0114009.1"/>
    <property type="molecule type" value="Genomic_DNA"/>
</dbReference>
<keyword evidence="3" id="KW-1185">Reference proteome</keyword>
<comment type="caution">
    <text evidence="2">The sequence shown here is derived from an EMBL/GenBank/DDBJ whole genome shotgun (WGS) entry which is preliminary data.</text>
</comment>
<proteinExistence type="predicted"/>
<dbReference type="Proteomes" id="UP001282284">
    <property type="component" value="Unassembled WGS sequence"/>
</dbReference>
<sequence length="219" mass="24438">MTIIITKRNNFIREMALSMSLLNIFAYLLDTLMITDALRRAIPYRLTFIPAQIQFQYYEFFNVRDKLHFADGIIGKILMVESPFGEKIGFVIGRFFSHNGVGSNSNTGIFADAYANGGILVMIIVALIFGIILNVIDASTRDLPIYVVVGSFSYIMFVLNDTALLTTLLTGGMGLMMIMLLLLNSSVLKSDDTGSSRVRIKGNHKFTLSNIERDVNDVK</sequence>
<gene>
    <name evidence="2" type="ORF">QT711_12500</name>
</gene>
<accession>A0ABU4GAK1</accession>
<evidence type="ECO:0000313" key="2">
    <source>
        <dbReference type="EMBL" id="MDW0114009.1"/>
    </source>
</evidence>
<feature type="transmembrane region" description="Helical" evidence="1">
    <location>
        <begin position="143"/>
        <end position="159"/>
    </location>
</feature>
<keyword evidence="1" id="KW-0472">Membrane</keyword>
<feature type="transmembrane region" description="Helical" evidence="1">
    <location>
        <begin position="113"/>
        <end position="136"/>
    </location>
</feature>
<keyword evidence="1" id="KW-0812">Transmembrane</keyword>
<feature type="transmembrane region" description="Helical" evidence="1">
    <location>
        <begin position="165"/>
        <end position="183"/>
    </location>
</feature>
<evidence type="ECO:0000256" key="1">
    <source>
        <dbReference type="SAM" id="Phobius"/>
    </source>
</evidence>
<name>A0ABU4GAK1_9BACL</name>